<dbReference type="InterPro" id="IPR002711">
    <property type="entry name" value="HNH"/>
</dbReference>
<reference evidence="2 3" key="1">
    <citation type="submission" date="2020-08" db="EMBL/GenBank/DDBJ databases">
        <title>Putative novel bacterial strains isolated from necrotic wheat leaf tissues caused by Xanthomonas translucens.</title>
        <authorList>
            <person name="Tambong J.T."/>
        </authorList>
    </citation>
    <scope>NUCLEOTIDE SEQUENCE [LARGE SCALE GENOMIC DNA]</scope>
    <source>
        <strain evidence="2 3">DOAB 1069</strain>
    </source>
</reference>
<evidence type="ECO:0000259" key="1">
    <source>
        <dbReference type="Pfam" id="PF01844"/>
    </source>
</evidence>
<gene>
    <name evidence="2" type="ORF">H8S59_00790</name>
</gene>
<protein>
    <submittedName>
        <fullName evidence="2">HNH endonuclease</fullName>
    </submittedName>
</protein>
<keyword evidence="2" id="KW-0540">Nuclease</keyword>
<dbReference type="Gene3D" id="1.10.30.50">
    <property type="match status" value="1"/>
</dbReference>
<organism evidence="2 3">
    <name type="scientific">Pseudomonas folii</name>
    <dbReference type="NCBI Taxonomy" id="2762593"/>
    <lineage>
        <taxon>Bacteria</taxon>
        <taxon>Pseudomonadati</taxon>
        <taxon>Pseudomonadota</taxon>
        <taxon>Gammaproteobacteria</taxon>
        <taxon>Pseudomonadales</taxon>
        <taxon>Pseudomonadaceae</taxon>
        <taxon>Pseudomonas</taxon>
    </lineage>
</organism>
<dbReference type="Proteomes" id="UP000651852">
    <property type="component" value="Unassembled WGS sequence"/>
</dbReference>
<comment type="caution">
    <text evidence="2">The sequence shown here is derived from an EMBL/GenBank/DDBJ whole genome shotgun (WGS) entry which is preliminary data.</text>
</comment>
<sequence length="201" mass="22966">MNETLLLKKVCSCDGCEKPAKGLGLCSMHYTRQARYGTLERTRKRTPSYIHTQGYVVEHAPDHPLSNSAGEIYQHRRIFFDLFGEGPFNCFGCSQVLIWSVMQIDHIDEVKSNNDPSNLRPACSGCNTRRSRNRMIETKRLNSKKVYRGRQMTLSELATIKGMTIPGMASRLKKLTVEQAMDLPFPVPNELRQKRKKKSSQ</sequence>
<accession>A0ABR7ATR5</accession>
<dbReference type="InterPro" id="IPR044925">
    <property type="entry name" value="His-Me_finger_sf"/>
</dbReference>
<dbReference type="Pfam" id="PF01844">
    <property type="entry name" value="HNH"/>
    <property type="match status" value="1"/>
</dbReference>
<evidence type="ECO:0000313" key="2">
    <source>
        <dbReference type="EMBL" id="MBC3948309.1"/>
    </source>
</evidence>
<keyword evidence="3" id="KW-1185">Reference proteome</keyword>
<evidence type="ECO:0000313" key="3">
    <source>
        <dbReference type="Proteomes" id="UP000651852"/>
    </source>
</evidence>
<dbReference type="RefSeq" id="WP_187520109.1">
    <property type="nucleotide sequence ID" value="NZ_JACONW010000002.1"/>
</dbReference>
<feature type="domain" description="HNH" evidence="1">
    <location>
        <begin position="91"/>
        <end position="131"/>
    </location>
</feature>
<dbReference type="GO" id="GO:0004519">
    <property type="term" value="F:endonuclease activity"/>
    <property type="evidence" value="ECO:0007669"/>
    <property type="project" value="UniProtKB-KW"/>
</dbReference>
<keyword evidence="2" id="KW-0378">Hydrolase</keyword>
<proteinExistence type="predicted"/>
<dbReference type="InterPro" id="IPR003615">
    <property type="entry name" value="HNH_nuc"/>
</dbReference>
<keyword evidence="2" id="KW-0255">Endonuclease</keyword>
<name>A0ABR7ATR5_9PSED</name>
<dbReference type="CDD" id="cd00085">
    <property type="entry name" value="HNHc"/>
    <property type="match status" value="1"/>
</dbReference>
<dbReference type="SUPFAM" id="SSF54060">
    <property type="entry name" value="His-Me finger endonucleases"/>
    <property type="match status" value="1"/>
</dbReference>
<dbReference type="EMBL" id="JACONW010000002">
    <property type="protein sequence ID" value="MBC3948309.1"/>
    <property type="molecule type" value="Genomic_DNA"/>
</dbReference>